<reference evidence="9 10" key="1">
    <citation type="submission" date="2021-03" db="EMBL/GenBank/DDBJ databases">
        <title>Assistant Professor.</title>
        <authorList>
            <person name="Huq M.A."/>
        </authorList>
    </citation>
    <scope>NUCLEOTIDE SEQUENCE [LARGE SCALE GENOMIC DNA]</scope>
    <source>
        <strain evidence="9 10">MAH-29</strain>
    </source>
</reference>
<dbReference type="RefSeq" id="WP_209144404.1">
    <property type="nucleotide sequence ID" value="NZ_JAGHKO010000024.1"/>
</dbReference>
<evidence type="ECO:0000256" key="1">
    <source>
        <dbReference type="ARBA" id="ARBA00004651"/>
    </source>
</evidence>
<feature type="domain" description="ABC3 transporter permease C-terminal" evidence="7">
    <location>
        <begin position="285"/>
        <end position="398"/>
    </location>
</feature>
<accession>A0ABS3Z4N5</accession>
<evidence type="ECO:0000313" key="10">
    <source>
        <dbReference type="Proteomes" id="UP000677244"/>
    </source>
</evidence>
<evidence type="ECO:0000256" key="2">
    <source>
        <dbReference type="ARBA" id="ARBA00022475"/>
    </source>
</evidence>
<dbReference type="InterPro" id="IPR025857">
    <property type="entry name" value="MacB_PCD"/>
</dbReference>
<dbReference type="PANTHER" id="PTHR30572:SF18">
    <property type="entry name" value="ABC-TYPE MACROLIDE FAMILY EXPORT SYSTEM PERMEASE COMPONENT 2"/>
    <property type="match status" value="1"/>
</dbReference>
<feature type="domain" description="MacB-like periplasmic core" evidence="8">
    <location>
        <begin position="20"/>
        <end position="238"/>
    </location>
</feature>
<evidence type="ECO:0000256" key="3">
    <source>
        <dbReference type="ARBA" id="ARBA00022692"/>
    </source>
</evidence>
<comment type="caution">
    <text evidence="9">The sequence shown here is derived from an EMBL/GenBank/DDBJ whole genome shotgun (WGS) entry which is preliminary data.</text>
</comment>
<name>A0ABS3Z4N5_9BACT</name>
<organism evidence="9 10">
    <name type="scientific">Niastella soli</name>
    <dbReference type="NCBI Taxonomy" id="2821487"/>
    <lineage>
        <taxon>Bacteria</taxon>
        <taxon>Pseudomonadati</taxon>
        <taxon>Bacteroidota</taxon>
        <taxon>Chitinophagia</taxon>
        <taxon>Chitinophagales</taxon>
        <taxon>Chitinophagaceae</taxon>
        <taxon>Niastella</taxon>
    </lineage>
</organism>
<feature type="transmembrane region" description="Helical" evidence="6">
    <location>
        <begin position="751"/>
        <end position="776"/>
    </location>
</feature>
<dbReference type="PANTHER" id="PTHR30572">
    <property type="entry name" value="MEMBRANE COMPONENT OF TRANSPORTER-RELATED"/>
    <property type="match status" value="1"/>
</dbReference>
<dbReference type="Pfam" id="PF12704">
    <property type="entry name" value="MacB_PCD"/>
    <property type="match status" value="2"/>
</dbReference>
<protein>
    <submittedName>
        <fullName evidence="9">ABC transporter permease</fullName>
    </submittedName>
</protein>
<evidence type="ECO:0000259" key="7">
    <source>
        <dbReference type="Pfam" id="PF02687"/>
    </source>
</evidence>
<feature type="domain" description="MacB-like periplasmic core" evidence="8">
    <location>
        <begin position="429"/>
        <end position="630"/>
    </location>
</feature>
<keyword evidence="3 6" id="KW-0812">Transmembrane</keyword>
<dbReference type="InterPro" id="IPR003838">
    <property type="entry name" value="ABC3_permease_C"/>
</dbReference>
<sequence>MLHNQLLVLFRNALRNKRYSFLNIFGLAIGIACACFIFLWVEHELSFNHNFKKRNSLFTIKLTTVGENPTIEDCPMPLPEEIKRTIPGIKNTARFSWELKQLFILGDRSFNISGRYIDPAILSMLDLTFIYGTHPSIQSPEDIVISESMSRTLFANDNPVGKILTTKSESIFSRDGNYLITGVYKDLPVNCSYHFNWISSYTFFENLAPPELNKWNFFTETLLETEPLTDIAHINKQLKHYMAKKVEGSTLQTFLFSMNDWNLYSRFTDGKPDGGKIQYIYLFSIIAFLILVIACINFMNLSTAQSEKRAKEVGVRKVSGAGRLALIRQFIGESLVMSFLAVVLAIIMIAFAIPAFNSLVGKELHADFFNTTHLVFLFAIGLICGLLSGIYPAFYLSSFRPVMVLKGIKINNSSAAVFMRKGLVMSQFSISIMLIISTIIIYQQVQHVKSRNLGYETNNTIQLSIPNSLPAHFLAIRNELLQSGLVENVALTWSDPMYIFTSSNEYTWAGKSSNNKIEIYDMGVSPGYLATMHMKLKSGRDFYLQQVADSNSVIINESLAKLMGASGKIGAYISRKSTALRAQIVGITEDFVFNDMYAPCGPAVLLCIPRMTNLMIIRYKPGADLKAALATTDQVLKASYPGYPFEYKFVDEAFHKIFESETLVGKLSAVFSVLAIAISCLGLFGLTAYTAERRTKEIGIRKVLGASVGSLARLLSFEFLKLVCLSCIVAFPVAWWALHSWLQDYQYRTTIQWWVFVVAGLIALLIAILTVSYQAVKVAIKNPVKSLRSE</sequence>
<evidence type="ECO:0000259" key="8">
    <source>
        <dbReference type="Pfam" id="PF12704"/>
    </source>
</evidence>
<feature type="transmembrane region" description="Helical" evidence="6">
    <location>
        <begin position="279"/>
        <end position="301"/>
    </location>
</feature>
<keyword evidence="10" id="KW-1185">Reference proteome</keyword>
<evidence type="ECO:0000256" key="5">
    <source>
        <dbReference type="ARBA" id="ARBA00023136"/>
    </source>
</evidence>
<evidence type="ECO:0000256" key="4">
    <source>
        <dbReference type="ARBA" id="ARBA00022989"/>
    </source>
</evidence>
<feature type="domain" description="ABC3 transporter permease C-terminal" evidence="7">
    <location>
        <begin position="670"/>
        <end position="783"/>
    </location>
</feature>
<feature type="transmembrane region" description="Helical" evidence="6">
    <location>
        <begin position="418"/>
        <end position="442"/>
    </location>
</feature>
<gene>
    <name evidence="9" type="ORF">J7I42_32895</name>
</gene>
<feature type="transmembrane region" description="Helical" evidence="6">
    <location>
        <begin position="719"/>
        <end position="739"/>
    </location>
</feature>
<comment type="subcellular location">
    <subcellularLocation>
        <location evidence="1">Cell membrane</location>
        <topology evidence="1">Multi-pass membrane protein</topology>
    </subcellularLocation>
</comment>
<feature type="transmembrane region" description="Helical" evidence="6">
    <location>
        <begin position="335"/>
        <end position="356"/>
    </location>
</feature>
<feature type="transmembrane region" description="Helical" evidence="6">
    <location>
        <begin position="376"/>
        <end position="397"/>
    </location>
</feature>
<dbReference type="Proteomes" id="UP000677244">
    <property type="component" value="Unassembled WGS sequence"/>
</dbReference>
<feature type="transmembrane region" description="Helical" evidence="6">
    <location>
        <begin position="669"/>
        <end position="691"/>
    </location>
</feature>
<evidence type="ECO:0000313" key="9">
    <source>
        <dbReference type="EMBL" id="MBO9205131.1"/>
    </source>
</evidence>
<proteinExistence type="predicted"/>
<keyword evidence="4 6" id="KW-1133">Transmembrane helix</keyword>
<evidence type="ECO:0000256" key="6">
    <source>
        <dbReference type="SAM" id="Phobius"/>
    </source>
</evidence>
<keyword evidence="2" id="KW-1003">Cell membrane</keyword>
<keyword evidence="5 6" id="KW-0472">Membrane</keyword>
<dbReference type="EMBL" id="JAGHKO010000024">
    <property type="protein sequence ID" value="MBO9205131.1"/>
    <property type="molecule type" value="Genomic_DNA"/>
</dbReference>
<dbReference type="Pfam" id="PF02687">
    <property type="entry name" value="FtsX"/>
    <property type="match status" value="2"/>
</dbReference>
<dbReference type="InterPro" id="IPR050250">
    <property type="entry name" value="Macrolide_Exporter_MacB"/>
</dbReference>
<feature type="transmembrane region" description="Helical" evidence="6">
    <location>
        <begin position="21"/>
        <end position="41"/>
    </location>
</feature>